<dbReference type="InterPro" id="IPR013783">
    <property type="entry name" value="Ig-like_fold"/>
</dbReference>
<feature type="region of interest" description="Disordered" evidence="1">
    <location>
        <begin position="629"/>
        <end position="675"/>
    </location>
</feature>
<dbReference type="SUPFAM" id="SSF52833">
    <property type="entry name" value="Thioredoxin-like"/>
    <property type="match status" value="1"/>
</dbReference>
<comment type="caution">
    <text evidence="3">The sequence shown here is derived from an EMBL/GenBank/DDBJ whole genome shotgun (WGS) entry which is preliminary data.</text>
</comment>
<keyword evidence="4" id="KW-1185">Reference proteome</keyword>
<evidence type="ECO:0000313" key="3">
    <source>
        <dbReference type="EMBL" id="KAK3102288.1"/>
    </source>
</evidence>
<feature type="domain" description="Fibronectin type-III" evidence="2">
    <location>
        <begin position="2"/>
        <end position="93"/>
    </location>
</feature>
<dbReference type="Gene3D" id="3.40.30.10">
    <property type="entry name" value="Glutaredoxin"/>
    <property type="match status" value="1"/>
</dbReference>
<name>A0AA89C768_PINIB</name>
<accession>A0AA89C768</accession>
<dbReference type="InterPro" id="IPR003961">
    <property type="entry name" value="FN3_dom"/>
</dbReference>
<evidence type="ECO:0000256" key="1">
    <source>
        <dbReference type="SAM" id="MobiDB-lite"/>
    </source>
</evidence>
<dbReference type="AlphaFoldDB" id="A0AA89C768"/>
<dbReference type="InterPro" id="IPR036249">
    <property type="entry name" value="Thioredoxin-like_sf"/>
</dbReference>
<dbReference type="EMBL" id="VSWD01000005">
    <property type="protein sequence ID" value="KAK3102288.1"/>
    <property type="molecule type" value="Genomic_DNA"/>
</dbReference>
<protein>
    <recommendedName>
        <fullName evidence="2">Fibronectin type-III domain-containing protein</fullName>
    </recommendedName>
</protein>
<dbReference type="Proteomes" id="UP001186944">
    <property type="component" value="Unassembled WGS sequence"/>
</dbReference>
<dbReference type="Gene3D" id="2.60.40.10">
    <property type="entry name" value="Immunoglobulins"/>
    <property type="match status" value="1"/>
</dbReference>
<proteinExistence type="predicted"/>
<dbReference type="SUPFAM" id="SSF49265">
    <property type="entry name" value="Fibronectin type III"/>
    <property type="match status" value="1"/>
</dbReference>
<sequence length="717" mass="80657">MPSFDVLCSEACNFRYIAVQWDKPSTYGDALVTGYKVYVNGIIEAILNADQLSFTFTHGKWCEEYAFQVQALTSFEKLNSKVSEPLVIVWPGCRAPHLRRLPTHSSSCIRVAWDDPYLTEGVKVKHFRACCMESDTEKLVTPAVGPIHPDTREAEFKNLKRGTYSIYLEIHLYGTGDVIQSEPIHVTPAPAPAPPKVTVTVVGLEERRALDKLTCDLVNKRDRLIRKVGHKLKEIGALSHPLRAEKNKAVIEGAHTLSRIEEILENCFAALEHYTGQLIAHVSWSCPQSSSDTQISGFKVLIDGKQYGSPVHEGIKTVKIKLGTDQPIYKLSMITLSDKPQASSEESNSVDLLSQNFRPFCFYCYHSIHIRNARWPSQGCCKYQDSVMYERQLAKKLANQGLLKRKVPPPACSLLDIFQGEYKPILASHNKQFPTVILFWTPWCLSSQKVMSFYAKFAKEASSEFNFIAVSCGVNATQASDRKALIHEITANGWREDRVIWHCTSQCASSIYEATNHIWKNTNIGSHKREEADPENGKYMDLTEILGIAGVPTFLFIHSDGYIAWHGRYSAYDYASFSGFMRCTASEVMGTQCPVFNCDICKNDMTIDEESLEPVLQLVRDAPTQSITLSLPQDDHSLSPTRMDSPHTTSDQSADRLFKKRQNSPKMKKKKLTVNQRPYSASTYVQLLKSPYMQKTVPSPKVLNKLMRPQSGGARLG</sequence>
<feature type="compositionally biased region" description="Basic residues" evidence="1">
    <location>
        <begin position="658"/>
        <end position="672"/>
    </location>
</feature>
<dbReference type="InterPro" id="IPR036116">
    <property type="entry name" value="FN3_sf"/>
</dbReference>
<reference evidence="3" key="1">
    <citation type="submission" date="2019-08" db="EMBL/GenBank/DDBJ databases">
        <title>The improved chromosome-level genome for the pearl oyster Pinctada fucata martensii using PacBio sequencing and Hi-C.</title>
        <authorList>
            <person name="Zheng Z."/>
        </authorList>
    </citation>
    <scope>NUCLEOTIDE SEQUENCE</scope>
    <source>
        <strain evidence="3">ZZ-2019</strain>
        <tissue evidence="3">Adductor muscle</tissue>
    </source>
</reference>
<organism evidence="3 4">
    <name type="scientific">Pinctada imbricata</name>
    <name type="common">Atlantic pearl-oyster</name>
    <name type="synonym">Pinctada martensii</name>
    <dbReference type="NCBI Taxonomy" id="66713"/>
    <lineage>
        <taxon>Eukaryota</taxon>
        <taxon>Metazoa</taxon>
        <taxon>Spiralia</taxon>
        <taxon>Lophotrochozoa</taxon>
        <taxon>Mollusca</taxon>
        <taxon>Bivalvia</taxon>
        <taxon>Autobranchia</taxon>
        <taxon>Pteriomorphia</taxon>
        <taxon>Pterioida</taxon>
        <taxon>Pterioidea</taxon>
        <taxon>Pteriidae</taxon>
        <taxon>Pinctada</taxon>
    </lineage>
</organism>
<dbReference type="PROSITE" id="PS50853">
    <property type="entry name" value="FN3"/>
    <property type="match status" value="1"/>
</dbReference>
<feature type="compositionally biased region" description="Polar residues" evidence="1">
    <location>
        <begin position="638"/>
        <end position="652"/>
    </location>
</feature>
<evidence type="ECO:0000313" key="4">
    <source>
        <dbReference type="Proteomes" id="UP001186944"/>
    </source>
</evidence>
<evidence type="ECO:0000259" key="2">
    <source>
        <dbReference type="PROSITE" id="PS50853"/>
    </source>
</evidence>
<gene>
    <name evidence="3" type="ORF">FSP39_010226</name>
</gene>